<evidence type="ECO:0000313" key="3">
    <source>
        <dbReference type="Proteomes" id="UP001381693"/>
    </source>
</evidence>
<dbReference type="InterPro" id="IPR037379">
    <property type="entry name" value="WDR74/Nsa1"/>
</dbReference>
<proteinExistence type="predicted"/>
<dbReference type="Gene3D" id="2.130.10.10">
    <property type="entry name" value="YVTN repeat-like/Quinoprotein amine dehydrogenase"/>
    <property type="match status" value="2"/>
</dbReference>
<keyword evidence="3" id="KW-1185">Reference proteome</keyword>
<feature type="region of interest" description="Disordered" evidence="1">
    <location>
        <begin position="342"/>
        <end position="378"/>
    </location>
</feature>
<dbReference type="GO" id="GO:0005730">
    <property type="term" value="C:nucleolus"/>
    <property type="evidence" value="ECO:0007669"/>
    <property type="project" value="InterPro"/>
</dbReference>
<comment type="caution">
    <text evidence="2">The sequence shown here is derived from an EMBL/GenBank/DDBJ whole genome shotgun (WGS) entry which is preliminary data.</text>
</comment>
<dbReference type="SMART" id="SM00320">
    <property type="entry name" value="WD40"/>
    <property type="match status" value="5"/>
</dbReference>
<evidence type="ECO:0000256" key="1">
    <source>
        <dbReference type="SAM" id="MobiDB-lite"/>
    </source>
</evidence>
<dbReference type="GO" id="GO:0042273">
    <property type="term" value="P:ribosomal large subunit biogenesis"/>
    <property type="evidence" value="ECO:0007669"/>
    <property type="project" value="InterPro"/>
</dbReference>
<protein>
    <submittedName>
        <fullName evidence="2">WD repeat-containing protein 74</fullName>
    </submittedName>
</protein>
<name>A0AAN9A2T5_HALRR</name>
<gene>
    <name evidence="2" type="primary">WDR74</name>
    <name evidence="2" type="ORF">SK128_018490</name>
</gene>
<dbReference type="EMBL" id="JAXCGZ010015440">
    <property type="protein sequence ID" value="KAK7070285.1"/>
    <property type="molecule type" value="Genomic_DNA"/>
</dbReference>
<dbReference type="Proteomes" id="UP001381693">
    <property type="component" value="Unassembled WGS sequence"/>
</dbReference>
<dbReference type="PANTHER" id="PTHR16038:SF4">
    <property type="entry name" value="WD REPEAT-CONTAINING PROTEIN 74"/>
    <property type="match status" value="1"/>
</dbReference>
<evidence type="ECO:0000313" key="2">
    <source>
        <dbReference type="EMBL" id="KAK7070285.1"/>
    </source>
</evidence>
<dbReference type="GO" id="GO:0030687">
    <property type="term" value="C:preribosome, large subunit precursor"/>
    <property type="evidence" value="ECO:0007669"/>
    <property type="project" value="TreeGrafter"/>
</dbReference>
<dbReference type="InterPro" id="IPR036322">
    <property type="entry name" value="WD40_repeat_dom_sf"/>
</dbReference>
<reference evidence="2 3" key="1">
    <citation type="submission" date="2023-11" db="EMBL/GenBank/DDBJ databases">
        <title>Halocaridina rubra genome assembly.</title>
        <authorList>
            <person name="Smith C."/>
        </authorList>
    </citation>
    <scope>NUCLEOTIDE SEQUENCE [LARGE SCALE GENOMIC DNA]</scope>
    <source>
        <strain evidence="2">EP-1</strain>
        <tissue evidence="2">Whole</tissue>
    </source>
</reference>
<dbReference type="InterPro" id="IPR001680">
    <property type="entry name" value="WD40_rpt"/>
</dbReference>
<dbReference type="AlphaFoldDB" id="A0AAN9A2T5"/>
<organism evidence="2 3">
    <name type="scientific">Halocaridina rubra</name>
    <name type="common">Hawaiian red shrimp</name>
    <dbReference type="NCBI Taxonomy" id="373956"/>
    <lineage>
        <taxon>Eukaryota</taxon>
        <taxon>Metazoa</taxon>
        <taxon>Ecdysozoa</taxon>
        <taxon>Arthropoda</taxon>
        <taxon>Crustacea</taxon>
        <taxon>Multicrustacea</taxon>
        <taxon>Malacostraca</taxon>
        <taxon>Eumalacostraca</taxon>
        <taxon>Eucarida</taxon>
        <taxon>Decapoda</taxon>
        <taxon>Pleocyemata</taxon>
        <taxon>Caridea</taxon>
        <taxon>Atyoidea</taxon>
        <taxon>Atyidae</taxon>
        <taxon>Halocaridina</taxon>
    </lineage>
</organism>
<dbReference type="CDD" id="cd22857">
    <property type="entry name" value="WDR74"/>
    <property type="match status" value="1"/>
</dbReference>
<dbReference type="PANTHER" id="PTHR16038">
    <property type="entry name" value="NOP SEVEN ASSOCIATED PROTEIN 1"/>
    <property type="match status" value="1"/>
</dbReference>
<accession>A0AAN9A2T5</accession>
<dbReference type="SUPFAM" id="SSF50978">
    <property type="entry name" value="WD40 repeat-like"/>
    <property type="match status" value="1"/>
</dbReference>
<dbReference type="InterPro" id="IPR015943">
    <property type="entry name" value="WD40/YVTN_repeat-like_dom_sf"/>
</dbReference>
<sequence>MEALEEKESPIDFNVFVGAETGIFKGLNLNTKAVIRKNINSIKTLTRDYGITALAWGNQEQTEVLVACKNRTVQVYDTDNNEYVATQQIDVGEGPIVSLARYNGVTLTAVKSGQVTLWRNNDPLEINALHTGDTLARMRQSPVSPNLIATGGKENELQLWDLEKPESSLFKAKNVRHTMLNLRVPVWVTDMAFLEDNRTVAISTRYKTIRLYDPGRQRRPVMAFDWGEYPLTCIAPVSGSGTKVVVGSAHGRAAQFDFRGRSPEVPFHSFKGIAGAVRDIKCHPELSLTFMVGLDRFLRVYSLKSGRLLYNEYLKSRLNCLLIRDNMTAEEIIPVVQKKSVKRKKNVEKNEEIDVEEENKHSKTKMKKSDDDWAALTL</sequence>